<gene>
    <name evidence="2" type="ORF">HHL28_05400</name>
</gene>
<dbReference type="AlphaFoldDB" id="A0A858R552"/>
<dbReference type="EMBL" id="CP051775">
    <property type="protein sequence ID" value="QJE72609.1"/>
    <property type="molecule type" value="Genomic_DNA"/>
</dbReference>
<evidence type="ECO:0000313" key="2">
    <source>
        <dbReference type="EMBL" id="QJE72609.1"/>
    </source>
</evidence>
<accession>A0A858R552</accession>
<evidence type="ECO:0000313" key="3">
    <source>
        <dbReference type="Proteomes" id="UP000501891"/>
    </source>
</evidence>
<evidence type="ECO:0000256" key="1">
    <source>
        <dbReference type="SAM" id="MobiDB-lite"/>
    </source>
</evidence>
<reference evidence="2" key="1">
    <citation type="submission" date="2020-04" db="EMBL/GenBank/DDBJ databases">
        <title>A desert anoxygenic phototrophic bacterium fixes CO2 using RubisCO under aerobic conditions.</title>
        <authorList>
            <person name="Tang K."/>
        </authorList>
    </citation>
    <scope>NUCLEOTIDE SEQUENCE [LARGE SCALE GENOMIC DNA]</scope>
    <source>
        <strain evidence="2">MIMtkB3</strain>
    </source>
</reference>
<organism evidence="2 3">
    <name type="scientific">Aerophototrophica crusticola</name>
    <dbReference type="NCBI Taxonomy" id="1709002"/>
    <lineage>
        <taxon>Bacteria</taxon>
        <taxon>Pseudomonadati</taxon>
        <taxon>Pseudomonadota</taxon>
        <taxon>Alphaproteobacteria</taxon>
        <taxon>Rhodospirillales</taxon>
        <taxon>Rhodospirillaceae</taxon>
        <taxon>Aerophototrophica</taxon>
    </lineage>
</organism>
<dbReference type="Proteomes" id="UP000501891">
    <property type="component" value="Chromosome"/>
</dbReference>
<proteinExistence type="predicted"/>
<sequence>MSRPTPDGPVTTGRPAREGNNSPSPMHPGDDPAMPYSPGGIPEPDTDEKGNPKRNLPSYPPKREA</sequence>
<protein>
    <submittedName>
        <fullName evidence="2">Uncharacterized protein</fullName>
    </submittedName>
</protein>
<feature type="region of interest" description="Disordered" evidence="1">
    <location>
        <begin position="1"/>
        <end position="65"/>
    </location>
</feature>
<dbReference type="KEGG" id="acru:HHL28_05400"/>
<name>A0A858R552_9PROT</name>
<keyword evidence="3" id="KW-1185">Reference proteome</keyword>